<name>A0A8J4UQK2_CLAMG</name>
<dbReference type="InterPro" id="IPR036056">
    <property type="entry name" value="Fibrinogen-like_C"/>
</dbReference>
<dbReference type="SUPFAM" id="SSF56496">
    <property type="entry name" value="Fibrinogen C-terminal domain-like"/>
    <property type="match status" value="1"/>
</dbReference>
<proteinExistence type="predicted"/>
<dbReference type="Proteomes" id="UP000727407">
    <property type="component" value="Unassembled WGS sequence"/>
</dbReference>
<keyword evidence="3" id="KW-0732">Signal</keyword>
<keyword evidence="2" id="KW-0175">Coiled coil</keyword>
<dbReference type="InterPro" id="IPR002181">
    <property type="entry name" value="Fibrinogen_a/b/g_C_dom"/>
</dbReference>
<dbReference type="SMART" id="SM00186">
    <property type="entry name" value="FBG"/>
    <property type="match status" value="1"/>
</dbReference>
<dbReference type="PROSITE" id="PS00514">
    <property type="entry name" value="FIBRINOGEN_C_1"/>
    <property type="match status" value="1"/>
</dbReference>
<accession>A0A8J4UQK2</accession>
<dbReference type="InterPro" id="IPR020837">
    <property type="entry name" value="Fibrinogen_CS"/>
</dbReference>
<dbReference type="PANTHER" id="PTHR19143">
    <property type="entry name" value="FIBRINOGEN/TENASCIN/ANGIOPOEITIN"/>
    <property type="match status" value="1"/>
</dbReference>
<dbReference type="NCBIfam" id="NF040941">
    <property type="entry name" value="GGGWT_bact"/>
    <property type="match status" value="1"/>
</dbReference>
<feature type="domain" description="Fibrinogen C-terminal" evidence="4">
    <location>
        <begin position="191"/>
        <end position="372"/>
    </location>
</feature>
<evidence type="ECO:0000313" key="6">
    <source>
        <dbReference type="Proteomes" id="UP000727407"/>
    </source>
</evidence>
<feature type="non-terminal residue" evidence="5">
    <location>
        <position position="372"/>
    </location>
</feature>
<dbReference type="EMBL" id="QNUK01000140">
    <property type="protein sequence ID" value="KAF5900275.1"/>
    <property type="molecule type" value="Genomic_DNA"/>
</dbReference>
<protein>
    <submittedName>
        <fullName evidence="5">Angiopoietin-related protein 7-like</fullName>
    </submittedName>
</protein>
<feature type="signal peptide" evidence="3">
    <location>
        <begin position="1"/>
        <end position="18"/>
    </location>
</feature>
<reference evidence="5" key="1">
    <citation type="submission" date="2020-07" db="EMBL/GenBank/DDBJ databases">
        <title>Clarias magur genome sequencing, assembly and annotation.</title>
        <authorList>
            <person name="Kushwaha B."/>
            <person name="Kumar R."/>
            <person name="Das P."/>
            <person name="Joshi C.G."/>
            <person name="Kumar D."/>
            <person name="Nagpure N.S."/>
            <person name="Pandey M."/>
            <person name="Agarwal S."/>
            <person name="Srivastava S."/>
            <person name="Singh M."/>
            <person name="Sahoo L."/>
            <person name="Jayasankar P."/>
            <person name="Meher P.K."/>
            <person name="Koringa P.G."/>
            <person name="Iquebal M.A."/>
            <person name="Das S.P."/>
            <person name="Bit A."/>
            <person name="Patnaik S."/>
            <person name="Patel N."/>
            <person name="Shah T.M."/>
            <person name="Hinsu A."/>
            <person name="Jena J.K."/>
        </authorList>
    </citation>
    <scope>NUCLEOTIDE SEQUENCE</scope>
    <source>
        <strain evidence="5">CIFAMagur01</strain>
        <tissue evidence="5">Testis</tissue>
    </source>
</reference>
<dbReference type="CDD" id="cd00087">
    <property type="entry name" value="FReD"/>
    <property type="match status" value="1"/>
</dbReference>
<dbReference type="GO" id="GO:0005615">
    <property type="term" value="C:extracellular space"/>
    <property type="evidence" value="ECO:0007669"/>
    <property type="project" value="TreeGrafter"/>
</dbReference>
<dbReference type="PANTHER" id="PTHR19143:SF466">
    <property type="entry name" value="FIBRINOGEN C-TERMINAL DOMAIN-CONTAINING PROTEIN"/>
    <property type="match status" value="1"/>
</dbReference>
<dbReference type="Pfam" id="PF00147">
    <property type="entry name" value="Fibrinogen_C"/>
    <property type="match status" value="1"/>
</dbReference>
<evidence type="ECO:0000313" key="5">
    <source>
        <dbReference type="EMBL" id="KAF5900275.1"/>
    </source>
</evidence>
<evidence type="ECO:0000259" key="4">
    <source>
        <dbReference type="PROSITE" id="PS51406"/>
    </source>
</evidence>
<keyword evidence="1" id="KW-1015">Disulfide bond</keyword>
<evidence type="ECO:0000256" key="3">
    <source>
        <dbReference type="SAM" id="SignalP"/>
    </source>
</evidence>
<feature type="chain" id="PRO_5035261204" evidence="3">
    <location>
        <begin position="19"/>
        <end position="372"/>
    </location>
</feature>
<organism evidence="5 6">
    <name type="scientific">Clarias magur</name>
    <name type="common">Asian catfish</name>
    <name type="synonym">Macropteronotus magur</name>
    <dbReference type="NCBI Taxonomy" id="1594786"/>
    <lineage>
        <taxon>Eukaryota</taxon>
        <taxon>Metazoa</taxon>
        <taxon>Chordata</taxon>
        <taxon>Craniata</taxon>
        <taxon>Vertebrata</taxon>
        <taxon>Euteleostomi</taxon>
        <taxon>Actinopterygii</taxon>
        <taxon>Neopterygii</taxon>
        <taxon>Teleostei</taxon>
        <taxon>Ostariophysi</taxon>
        <taxon>Siluriformes</taxon>
        <taxon>Clariidae</taxon>
        <taxon>Clarias</taxon>
    </lineage>
</organism>
<dbReference type="Gene3D" id="3.90.215.10">
    <property type="entry name" value="Gamma Fibrinogen, chain A, domain 1"/>
    <property type="match status" value="1"/>
</dbReference>
<evidence type="ECO:0000256" key="1">
    <source>
        <dbReference type="ARBA" id="ARBA00023157"/>
    </source>
</evidence>
<dbReference type="InterPro" id="IPR050373">
    <property type="entry name" value="Fibrinogen_C-term_domain"/>
</dbReference>
<feature type="coiled-coil region" evidence="2">
    <location>
        <begin position="76"/>
        <end position="166"/>
    </location>
</feature>
<evidence type="ECO:0000256" key="2">
    <source>
        <dbReference type="SAM" id="Coils"/>
    </source>
</evidence>
<gene>
    <name evidence="5" type="ORF">DAT39_009993</name>
</gene>
<dbReference type="OrthoDB" id="7871457at2759"/>
<dbReference type="PROSITE" id="PS51406">
    <property type="entry name" value="FIBRINOGEN_C_2"/>
    <property type="match status" value="1"/>
</dbReference>
<sequence length="372" mass="42523">MEAGTLLTVLVVVLGAGASEDERTHRVSASQCGEYVNQVMKDGTCRLVATLPQLDAQRCPDMFRCTDEVSYWLHENEERKQQILALHETISELQEELRNHRHRVKVLELQSEEKSGLNSSQEQRFRELESQYAEATTLLHVQASLVSDLQAQIHNLSMLVEKVRRNPGCMINIVRTSPLPGSQHTLHPEMQHARNCPIDCASIYYNGVRRSGIYTVVPSLGAAPVEVSCDMDTDGGGWTVIQRRQDGSVKFDRGWKEYKDGFGDLRTEYWLGNRHIHDLSTQGDYTLRIDMEDWSGKRKHALYQSFRIEDEAAQYRLHVSGFSGTVEDSFSWYHDKQDFSTPDTGNICAEISRAGWWYNQCFYANLNGVYHK</sequence>
<dbReference type="InterPro" id="IPR014716">
    <property type="entry name" value="Fibrinogen_a/b/g_C_1"/>
</dbReference>
<dbReference type="AlphaFoldDB" id="A0A8J4UQK2"/>
<comment type="caution">
    <text evidence="5">The sequence shown here is derived from an EMBL/GenBank/DDBJ whole genome shotgun (WGS) entry which is preliminary data.</text>
</comment>
<keyword evidence="6" id="KW-1185">Reference proteome</keyword>